<evidence type="ECO:0000256" key="2">
    <source>
        <dbReference type="ARBA" id="ARBA00022670"/>
    </source>
</evidence>
<feature type="signal peptide" evidence="7">
    <location>
        <begin position="1"/>
        <end position="21"/>
    </location>
</feature>
<dbReference type="PRINTS" id="PR00797">
    <property type="entry name" value="STREPTOPAIN"/>
</dbReference>
<evidence type="ECO:0000256" key="7">
    <source>
        <dbReference type="SAM" id="SignalP"/>
    </source>
</evidence>
<dbReference type="InterPro" id="IPR044934">
    <property type="entry name" value="Streptopain_sf"/>
</dbReference>
<keyword evidence="4" id="KW-0378">Hydrolase</keyword>
<evidence type="ECO:0000313" key="11">
    <source>
        <dbReference type="Proteomes" id="UP000238042"/>
    </source>
</evidence>
<feature type="active site" description="Nucleophile" evidence="6">
    <location>
        <position position="189"/>
    </location>
</feature>
<reference evidence="10 11" key="1">
    <citation type="submission" date="2018-02" db="EMBL/GenBank/DDBJ databases">
        <title>Genome sequences of Apibacter spp., gut symbionts of Asian honey bees.</title>
        <authorList>
            <person name="Kwong W.K."/>
            <person name="Steele M.I."/>
            <person name="Moran N.A."/>
        </authorList>
    </citation>
    <scope>NUCLEOTIDE SEQUENCE [LARGE SCALE GENOMIC DNA]</scope>
    <source>
        <strain evidence="11">wkB301</strain>
    </source>
</reference>
<comment type="similarity">
    <text evidence="1">Belongs to the peptidase C10 family.</text>
</comment>
<dbReference type="InterPro" id="IPR000200">
    <property type="entry name" value="Peptidase_C10"/>
</dbReference>
<protein>
    <submittedName>
        <fullName evidence="10">Uncharacterized protein</fullName>
    </submittedName>
</protein>
<dbReference type="AlphaFoldDB" id="A0A2S8ACD3"/>
<evidence type="ECO:0000259" key="9">
    <source>
        <dbReference type="Pfam" id="PF18962"/>
    </source>
</evidence>
<feature type="active site" description="Proton acceptor" evidence="6">
    <location>
        <position position="341"/>
    </location>
</feature>
<dbReference type="InterPro" id="IPR038765">
    <property type="entry name" value="Papain-like_cys_pep_sf"/>
</dbReference>
<dbReference type="Proteomes" id="UP000238042">
    <property type="component" value="Unassembled WGS sequence"/>
</dbReference>
<evidence type="ECO:0000256" key="6">
    <source>
        <dbReference type="PIRSR" id="PIRSR600200-1"/>
    </source>
</evidence>
<dbReference type="NCBIfam" id="TIGR04183">
    <property type="entry name" value="Por_Secre_tail"/>
    <property type="match status" value="1"/>
</dbReference>
<keyword evidence="5" id="KW-0788">Thiol protease</keyword>
<evidence type="ECO:0000256" key="5">
    <source>
        <dbReference type="ARBA" id="ARBA00022807"/>
    </source>
</evidence>
<keyword evidence="11" id="KW-1185">Reference proteome</keyword>
<keyword evidence="3 7" id="KW-0732">Signal</keyword>
<dbReference type="EMBL" id="PSZM01000037">
    <property type="protein sequence ID" value="PQL92621.1"/>
    <property type="molecule type" value="Genomic_DNA"/>
</dbReference>
<evidence type="ECO:0000256" key="3">
    <source>
        <dbReference type="ARBA" id="ARBA00022729"/>
    </source>
</evidence>
<name>A0A2S8ACD3_9FLAO</name>
<dbReference type="SUPFAM" id="SSF54001">
    <property type="entry name" value="Cysteine proteinases"/>
    <property type="match status" value="1"/>
</dbReference>
<comment type="caution">
    <text evidence="10">The sequence shown here is derived from an EMBL/GenBank/DDBJ whole genome shotgun (WGS) entry which is preliminary data.</text>
</comment>
<evidence type="ECO:0000256" key="1">
    <source>
        <dbReference type="ARBA" id="ARBA00009693"/>
    </source>
</evidence>
<evidence type="ECO:0000256" key="4">
    <source>
        <dbReference type="ARBA" id="ARBA00022801"/>
    </source>
</evidence>
<keyword evidence="2" id="KW-0645">Protease</keyword>
<dbReference type="Pfam" id="PF18962">
    <property type="entry name" value="Por_Secre_tail"/>
    <property type="match status" value="1"/>
</dbReference>
<dbReference type="Pfam" id="PF01640">
    <property type="entry name" value="Peptidase_C10"/>
    <property type="match status" value="1"/>
</dbReference>
<feature type="domain" description="Spi protease inhibitor" evidence="8">
    <location>
        <begin position="21"/>
        <end position="120"/>
    </location>
</feature>
<dbReference type="OrthoDB" id="2235251at2"/>
<evidence type="ECO:0000313" key="10">
    <source>
        <dbReference type="EMBL" id="PQL92621.1"/>
    </source>
</evidence>
<accession>A0A2S8ACD3</accession>
<feature type="chain" id="PRO_5015760873" evidence="7">
    <location>
        <begin position="22"/>
        <end position="732"/>
    </location>
</feature>
<sequence length="732" mass="82971">MYFMKYFLRFFIFVFCLSVSAKQIDVATATSVAESFINESSSLNKKNAIILNLVYTSTSSSNAKTIKKPYVYYYIFNINNDQGFIIVSADDVNTPILGYSTTGSYNPKNVPDNFKSWMEMVSLGMEKAIINGTTPTKEIQKEWDNFRQGKKIYTKASKTIVVEPLIKTKWNQSYPYNSLLPYSGLYTGCVATATAQIMNYYKYPKSGVGIIQSYSISNDNTIYYIPAIDLSKYTYDWSNMLNTYDYTPSGNDVQKKAVALLMYHIGASVKMSYSKSGSGAYSMDAAKALVTYFGYDKSLELRSRDDYGYSNDLNNAWDEMLRKELKNKRPIYYDGRGTGGHAFICDGYDDQGFFHFNWGWGGYQDGYFKTTATLDYTKNQSAMFNIKPSTGNISIPKLELNKDYTSISSEVTSGKGGAKFSTKFSFKNVSLFPFQGYYGVALTDEKDNIQYILAQSNLSELNSGYYYKEYNFYECVIPLGAKPGKYRLRMVSKVLGQNDWVIVTSPLSTVIKYIPFEILVGEEKAKLQILNNTPLSASKSSAKPNESFLVKLSFKNYSRIPFRGYYGIALTDNTNTIKYILAQSGLSELNPGYYYRLYNFNCFIPSNAMPGYYKLRMVSKAQGEQNWSLINAESSSVIDQIPFEISNNKTYMNSISDKINIYPNPVLDKMYIQSTVNITKIVLYNMYGNLVLQASESELKNKMIDLGNLNSGIYIAHIYTSQGKTIYNVIKK</sequence>
<dbReference type="Gene3D" id="3.90.70.50">
    <property type="entry name" value="Peptidase C10, streptopain"/>
    <property type="match status" value="1"/>
</dbReference>
<dbReference type="InterPro" id="IPR026444">
    <property type="entry name" value="Secre_tail"/>
</dbReference>
<proteinExistence type="inferred from homology"/>
<evidence type="ECO:0000259" key="8">
    <source>
        <dbReference type="Pfam" id="PF13734"/>
    </source>
</evidence>
<dbReference type="GO" id="GO:0006508">
    <property type="term" value="P:proteolysis"/>
    <property type="evidence" value="ECO:0007669"/>
    <property type="project" value="UniProtKB-KW"/>
</dbReference>
<dbReference type="Pfam" id="PF13734">
    <property type="entry name" value="Inhibitor_I69"/>
    <property type="match status" value="1"/>
</dbReference>
<organism evidence="10 11">
    <name type="scientific">Apibacter adventoris</name>
    <dbReference type="NCBI Taxonomy" id="1679466"/>
    <lineage>
        <taxon>Bacteria</taxon>
        <taxon>Pseudomonadati</taxon>
        <taxon>Bacteroidota</taxon>
        <taxon>Flavobacteriia</taxon>
        <taxon>Flavobacteriales</taxon>
        <taxon>Weeksellaceae</taxon>
        <taxon>Apibacter</taxon>
    </lineage>
</organism>
<dbReference type="GO" id="GO:0008234">
    <property type="term" value="F:cysteine-type peptidase activity"/>
    <property type="evidence" value="ECO:0007669"/>
    <property type="project" value="UniProtKB-KW"/>
</dbReference>
<dbReference type="InterPro" id="IPR025896">
    <property type="entry name" value="Spi_Prtas-inh"/>
</dbReference>
<feature type="domain" description="Secretion system C-terminal sorting" evidence="9">
    <location>
        <begin position="661"/>
        <end position="727"/>
    </location>
</feature>
<gene>
    <name evidence="10" type="ORF">C4S77_06255</name>
</gene>